<dbReference type="RefSeq" id="WP_378279888.1">
    <property type="nucleotide sequence ID" value="NZ_JBHSON010000003.1"/>
</dbReference>
<evidence type="ECO:0000313" key="3">
    <source>
        <dbReference type="EMBL" id="MFC5744590.1"/>
    </source>
</evidence>
<evidence type="ECO:0000313" key="4">
    <source>
        <dbReference type="Proteomes" id="UP001596074"/>
    </source>
</evidence>
<dbReference type="GO" id="GO:0004722">
    <property type="term" value="F:protein serine/threonine phosphatase activity"/>
    <property type="evidence" value="ECO:0007669"/>
    <property type="project" value="UniProtKB-EC"/>
</dbReference>
<dbReference type="Proteomes" id="UP001596074">
    <property type="component" value="Unassembled WGS sequence"/>
</dbReference>
<evidence type="ECO:0000259" key="2">
    <source>
        <dbReference type="SMART" id="SM00331"/>
    </source>
</evidence>
<proteinExistence type="predicted"/>
<name>A0ABW0ZUW2_9ACTN</name>
<keyword evidence="4" id="KW-1185">Reference proteome</keyword>
<evidence type="ECO:0000256" key="1">
    <source>
        <dbReference type="ARBA" id="ARBA00022801"/>
    </source>
</evidence>
<dbReference type="InterPro" id="IPR036457">
    <property type="entry name" value="PPM-type-like_dom_sf"/>
</dbReference>
<dbReference type="Pfam" id="PF07228">
    <property type="entry name" value="SpoIIE"/>
    <property type="match status" value="1"/>
</dbReference>
<protein>
    <submittedName>
        <fullName evidence="3">PP2C family protein-serine/threonine phosphatase</fullName>
        <ecNumber evidence="3">3.1.3.16</ecNumber>
    </submittedName>
</protein>
<dbReference type="InterPro" id="IPR001932">
    <property type="entry name" value="PPM-type_phosphatase-like_dom"/>
</dbReference>
<organism evidence="3 4">
    <name type="scientific">Actinomadura rugatobispora</name>
    <dbReference type="NCBI Taxonomy" id="1994"/>
    <lineage>
        <taxon>Bacteria</taxon>
        <taxon>Bacillati</taxon>
        <taxon>Actinomycetota</taxon>
        <taxon>Actinomycetes</taxon>
        <taxon>Streptosporangiales</taxon>
        <taxon>Thermomonosporaceae</taxon>
        <taxon>Actinomadura</taxon>
    </lineage>
</organism>
<dbReference type="PANTHER" id="PTHR43156:SF2">
    <property type="entry name" value="STAGE II SPORULATION PROTEIN E"/>
    <property type="match status" value="1"/>
</dbReference>
<keyword evidence="1 3" id="KW-0378">Hydrolase</keyword>
<reference evidence="4" key="1">
    <citation type="journal article" date="2019" name="Int. J. Syst. Evol. Microbiol.">
        <title>The Global Catalogue of Microorganisms (GCM) 10K type strain sequencing project: providing services to taxonomists for standard genome sequencing and annotation.</title>
        <authorList>
            <consortium name="The Broad Institute Genomics Platform"/>
            <consortium name="The Broad Institute Genome Sequencing Center for Infectious Disease"/>
            <person name="Wu L."/>
            <person name="Ma J."/>
        </authorList>
    </citation>
    <scope>NUCLEOTIDE SEQUENCE [LARGE SCALE GENOMIC DNA]</scope>
    <source>
        <strain evidence="4">KCTC 42087</strain>
    </source>
</reference>
<dbReference type="PANTHER" id="PTHR43156">
    <property type="entry name" value="STAGE II SPORULATION PROTEIN E-RELATED"/>
    <property type="match status" value="1"/>
</dbReference>
<dbReference type="InterPro" id="IPR052016">
    <property type="entry name" value="Bact_Sigma-Reg"/>
</dbReference>
<accession>A0ABW0ZUW2</accession>
<dbReference type="EC" id="3.1.3.16" evidence="3"/>
<dbReference type="SMART" id="SM00331">
    <property type="entry name" value="PP2C_SIG"/>
    <property type="match status" value="1"/>
</dbReference>
<sequence>MLLGDLGDVVDELVAEGVEVLVGAEVAAAGGSGEPGGRFPCLALPPHPPLREEQFAANSGFTRAVERRRPLYRRFPPGEPPADLLPEGSTAWLTEAAANSVVLLPVMVDGTVAAVVTAATCGDRPPVSPGDADLRIVARCLPSPSAAEVGGDRYDSVVLPDGATVLAIGDAAGHNLDAAVQMSQLRNMLRALSVDRLGRPGEILRRLKIVMESLAPDATATCALARVEQTQPDQWQLNYAVAGHPPPLLVTPDGDCRLLEDAANPLLGVVFDQPYDSAVEHLPPRSTVLLYTDGLVERPGEDLDQGLERLREQASALARRPLDGFCDGLLNSLLATTGTDDIALIALRAPTGSKPGP</sequence>
<gene>
    <name evidence="3" type="ORF">ACFPZN_03060</name>
</gene>
<comment type="caution">
    <text evidence="3">The sequence shown here is derived from an EMBL/GenBank/DDBJ whole genome shotgun (WGS) entry which is preliminary data.</text>
</comment>
<dbReference type="Gene3D" id="3.60.40.10">
    <property type="entry name" value="PPM-type phosphatase domain"/>
    <property type="match status" value="1"/>
</dbReference>
<dbReference type="SUPFAM" id="SSF81606">
    <property type="entry name" value="PP2C-like"/>
    <property type="match status" value="1"/>
</dbReference>
<dbReference type="EMBL" id="JBHSON010000003">
    <property type="protein sequence ID" value="MFC5744590.1"/>
    <property type="molecule type" value="Genomic_DNA"/>
</dbReference>
<feature type="domain" description="PPM-type phosphatase" evidence="2">
    <location>
        <begin position="133"/>
        <end position="349"/>
    </location>
</feature>